<dbReference type="PANTHER" id="PTHR10492:SF57">
    <property type="entry name" value="ATP-DEPENDENT DNA HELICASE"/>
    <property type="match status" value="1"/>
</dbReference>
<dbReference type="InterPro" id="IPR027417">
    <property type="entry name" value="P-loop_NTPase"/>
</dbReference>
<feature type="domain" description="DNA helicase Pif1-like 2B" evidence="1">
    <location>
        <begin position="85"/>
        <end position="124"/>
    </location>
</feature>
<accession>A0A368QU35</accession>
<sequence length="193" mass="21053">MAASGLPTEQVKEFNDWVLSNGDGTTKGATHSDDGDSEFIEITHYISIPSLETSYSDPTYLRERAIMAPKNGTIDETNSRVLSLIPGIPPHKLVVKIGSPVMLLRNLNQSAGLCNGTRLIITQLGDQILEAQIITGSHIGDKILLPRIALHLYVAISRVTSRNGLKVSIDDDTDQGCCATLNIVYKDILQLLW</sequence>
<evidence type="ECO:0000259" key="1">
    <source>
        <dbReference type="Pfam" id="PF21530"/>
    </source>
</evidence>
<evidence type="ECO:0000313" key="2">
    <source>
        <dbReference type="EMBL" id="RCV21477.1"/>
    </source>
</evidence>
<dbReference type="OrthoDB" id="668913at2759"/>
<gene>
    <name evidence="2" type="ORF">SETIT_4G142700v2</name>
</gene>
<dbReference type="Pfam" id="PF21530">
    <property type="entry name" value="Pif1_2B_dom"/>
    <property type="match status" value="1"/>
</dbReference>
<organism evidence="2">
    <name type="scientific">Setaria italica</name>
    <name type="common">Foxtail millet</name>
    <name type="synonym">Panicum italicum</name>
    <dbReference type="NCBI Taxonomy" id="4555"/>
    <lineage>
        <taxon>Eukaryota</taxon>
        <taxon>Viridiplantae</taxon>
        <taxon>Streptophyta</taxon>
        <taxon>Embryophyta</taxon>
        <taxon>Tracheophyta</taxon>
        <taxon>Spermatophyta</taxon>
        <taxon>Magnoliopsida</taxon>
        <taxon>Liliopsida</taxon>
        <taxon>Poales</taxon>
        <taxon>Poaceae</taxon>
        <taxon>PACMAD clade</taxon>
        <taxon>Panicoideae</taxon>
        <taxon>Panicodae</taxon>
        <taxon>Paniceae</taxon>
        <taxon>Cenchrinae</taxon>
        <taxon>Setaria</taxon>
    </lineage>
</organism>
<dbReference type="EMBL" id="CM003531">
    <property type="protein sequence ID" value="RCV21477.1"/>
    <property type="molecule type" value="Genomic_DNA"/>
</dbReference>
<dbReference type="SUPFAM" id="SSF52540">
    <property type="entry name" value="P-loop containing nucleoside triphosphate hydrolases"/>
    <property type="match status" value="1"/>
</dbReference>
<protein>
    <recommendedName>
        <fullName evidence="1">DNA helicase Pif1-like 2B domain-containing protein</fullName>
    </recommendedName>
</protein>
<reference evidence="2" key="2">
    <citation type="submission" date="2015-07" db="EMBL/GenBank/DDBJ databases">
        <authorList>
            <person name="Noorani M."/>
        </authorList>
    </citation>
    <scope>NUCLEOTIDE SEQUENCE</scope>
    <source>
        <strain evidence="2">Yugu1</strain>
    </source>
</reference>
<reference evidence="2" key="1">
    <citation type="journal article" date="2012" name="Nat. Biotechnol.">
        <title>Reference genome sequence of the model plant Setaria.</title>
        <authorList>
            <person name="Bennetzen J.L."/>
            <person name="Schmutz J."/>
            <person name="Wang H."/>
            <person name="Percifield R."/>
            <person name="Hawkins J."/>
            <person name="Pontaroli A.C."/>
            <person name="Estep M."/>
            <person name="Feng L."/>
            <person name="Vaughn J.N."/>
            <person name="Grimwood J."/>
            <person name="Jenkins J."/>
            <person name="Barry K."/>
            <person name="Lindquist E."/>
            <person name="Hellsten U."/>
            <person name="Deshpande S."/>
            <person name="Wang X."/>
            <person name="Wu X."/>
            <person name="Mitros T."/>
            <person name="Triplett J."/>
            <person name="Yang X."/>
            <person name="Ye C.Y."/>
            <person name="Mauro-Herrera M."/>
            <person name="Wang L."/>
            <person name="Li P."/>
            <person name="Sharma M."/>
            <person name="Sharma R."/>
            <person name="Ronald P.C."/>
            <person name="Panaud O."/>
            <person name="Kellogg E.A."/>
            <person name="Brutnell T.P."/>
            <person name="Doust A.N."/>
            <person name="Tuskan G.A."/>
            <person name="Rokhsar D."/>
            <person name="Devos K.M."/>
        </authorList>
    </citation>
    <scope>NUCLEOTIDE SEQUENCE [LARGE SCALE GENOMIC DNA]</scope>
    <source>
        <strain evidence="2">Yugu1</strain>
    </source>
</reference>
<dbReference type="PANTHER" id="PTHR10492">
    <property type="match status" value="1"/>
</dbReference>
<dbReference type="STRING" id="4555.A0A368QU35"/>
<dbReference type="InterPro" id="IPR049163">
    <property type="entry name" value="Pif1-like_2B_dom"/>
</dbReference>
<name>A0A368QU35_SETIT</name>
<proteinExistence type="predicted"/>
<dbReference type="AlphaFoldDB" id="A0A368QU35"/>